<feature type="transmembrane region" description="Helical" evidence="8">
    <location>
        <begin position="62"/>
        <end position="83"/>
    </location>
</feature>
<evidence type="ECO:0000256" key="6">
    <source>
        <dbReference type="ARBA" id="ARBA00022989"/>
    </source>
</evidence>
<comment type="subcellular location">
    <subcellularLocation>
        <location evidence="1 8">Cell membrane</location>
        <topology evidence="1 8">Multi-pass membrane protein</topology>
    </subcellularLocation>
</comment>
<accession>A0A1T4QQV2</accession>
<gene>
    <name evidence="9" type="ORF">SAMN02745118_02658</name>
</gene>
<sequence>MGTLILNALLASIPILVVGILMVGFMWSSNKAMPLGYLSAVVVGIIFWKMPFRWVAASTLKGMMGTITILLIVFGAILILKILQSGGAVGAIGASLTGVTRDRRVQVLLIGWLLVTFFEGAAGFGTPAAVAAPLLVGLGFPPLVSAIIALIADSVPVSFGAVGIPIWGGFASLESVAQLPGAMTFQQFLQNIGFYTALNHAIVGSFIPLLAVAMMTKLTKGSFKDGLKIWPLAIFAGLAFTIPSTLVAYFVGPELPSLLGSLIAIPIVVLVVSKGWLSPKTEWDLPPRENWSDEWIGEIEPGDGGVNAKMSAFKAWLPYILIGLLLLAGRLEVFGLTPILKAYSIEWNNILGTSLSEGITPLYNPGIFPFIFVALLMPMIYGMDGKQVKNAWGEAISTVTPAAIALVFTLGMVQIMIQSGAATGGDSMLIALAEAASALTGNLWILFASFVGVLGSFISGSNTVSDIMFGNFQYATASQVGISRTMILSLQALGGAAGNMICIHNVVAACATVGIVGKEGLVIRRNLPIALLYSLLAGVVAWIIVSVFQPGLF</sequence>
<dbReference type="InterPro" id="IPR003804">
    <property type="entry name" value="Lactate_perm"/>
</dbReference>
<feature type="transmembrane region" description="Helical" evidence="8">
    <location>
        <begin position="227"/>
        <end position="251"/>
    </location>
</feature>
<evidence type="ECO:0000256" key="1">
    <source>
        <dbReference type="ARBA" id="ARBA00004651"/>
    </source>
</evidence>
<dbReference type="PANTHER" id="PTHR30003:SF0">
    <property type="entry name" value="GLYCOLATE PERMEASE GLCA-RELATED"/>
    <property type="match status" value="1"/>
</dbReference>
<dbReference type="Pfam" id="PF02652">
    <property type="entry name" value="Lactate_perm"/>
    <property type="match status" value="1"/>
</dbReference>
<keyword evidence="5 8" id="KW-0812">Transmembrane</keyword>
<feature type="transmembrane region" description="Helical" evidence="8">
    <location>
        <begin position="527"/>
        <end position="548"/>
    </location>
</feature>
<name>A0A1T4QQV2_9FIRM</name>
<feature type="transmembrane region" description="Helical" evidence="8">
    <location>
        <begin position="429"/>
        <end position="458"/>
    </location>
</feature>
<feature type="transmembrane region" description="Helical" evidence="8">
    <location>
        <begin position="104"/>
        <end position="124"/>
    </location>
</feature>
<feature type="transmembrane region" description="Helical" evidence="8">
    <location>
        <begin position="192"/>
        <end position="215"/>
    </location>
</feature>
<dbReference type="GO" id="GO:0015295">
    <property type="term" value="F:solute:proton symporter activity"/>
    <property type="evidence" value="ECO:0007669"/>
    <property type="project" value="TreeGrafter"/>
</dbReference>
<feature type="transmembrane region" description="Helical" evidence="8">
    <location>
        <begin position="395"/>
        <end position="417"/>
    </location>
</feature>
<evidence type="ECO:0000256" key="8">
    <source>
        <dbReference type="RuleBase" id="RU365092"/>
    </source>
</evidence>
<evidence type="ECO:0000256" key="7">
    <source>
        <dbReference type="ARBA" id="ARBA00023136"/>
    </source>
</evidence>
<comment type="function">
    <text evidence="8">Uptake of L-lactate across the membrane. Can also transport D-lactate and glycolate.</text>
</comment>
<keyword evidence="10" id="KW-1185">Reference proteome</keyword>
<dbReference type="Proteomes" id="UP000190625">
    <property type="component" value="Unassembled WGS sequence"/>
</dbReference>
<keyword evidence="6 8" id="KW-1133">Transmembrane helix</keyword>
<feature type="transmembrane region" description="Helical" evidence="8">
    <location>
        <begin position="363"/>
        <end position="383"/>
    </location>
</feature>
<feature type="transmembrane region" description="Helical" evidence="8">
    <location>
        <begin position="6"/>
        <end position="28"/>
    </location>
</feature>
<evidence type="ECO:0000256" key="3">
    <source>
        <dbReference type="ARBA" id="ARBA00022448"/>
    </source>
</evidence>
<evidence type="ECO:0000313" key="10">
    <source>
        <dbReference type="Proteomes" id="UP000190625"/>
    </source>
</evidence>
<dbReference type="AlphaFoldDB" id="A0A1T4QQV2"/>
<dbReference type="STRING" id="142842.SAMN02745118_02658"/>
<keyword evidence="4 8" id="KW-1003">Cell membrane</keyword>
<proteinExistence type="inferred from homology"/>
<dbReference type="NCBIfam" id="TIGR00795">
    <property type="entry name" value="lctP"/>
    <property type="match status" value="1"/>
</dbReference>
<evidence type="ECO:0000256" key="4">
    <source>
        <dbReference type="ARBA" id="ARBA00022475"/>
    </source>
</evidence>
<dbReference type="EMBL" id="FUWM01000031">
    <property type="protein sequence ID" value="SKA06075.1"/>
    <property type="molecule type" value="Genomic_DNA"/>
</dbReference>
<reference evidence="10" key="1">
    <citation type="submission" date="2017-02" db="EMBL/GenBank/DDBJ databases">
        <authorList>
            <person name="Varghese N."/>
            <person name="Submissions S."/>
        </authorList>
    </citation>
    <scope>NUCLEOTIDE SEQUENCE [LARGE SCALE GENOMIC DNA]</scope>
    <source>
        <strain evidence="10">ATCC BAA-73</strain>
    </source>
</reference>
<keyword evidence="7 8" id="KW-0472">Membrane</keyword>
<dbReference type="RefSeq" id="WP_078811051.1">
    <property type="nucleotide sequence ID" value="NZ_FUWM01000031.1"/>
</dbReference>
<evidence type="ECO:0000313" key="9">
    <source>
        <dbReference type="EMBL" id="SKA06075.1"/>
    </source>
</evidence>
<organism evidence="9 10">
    <name type="scientific">Selenihalanaerobacter shriftii</name>
    <dbReference type="NCBI Taxonomy" id="142842"/>
    <lineage>
        <taxon>Bacteria</taxon>
        <taxon>Bacillati</taxon>
        <taxon>Bacillota</taxon>
        <taxon>Clostridia</taxon>
        <taxon>Halanaerobiales</taxon>
        <taxon>Halobacteroidaceae</taxon>
        <taxon>Selenihalanaerobacter</taxon>
    </lineage>
</organism>
<feature type="transmembrane region" description="Helical" evidence="8">
    <location>
        <begin position="35"/>
        <end position="56"/>
    </location>
</feature>
<evidence type="ECO:0000256" key="2">
    <source>
        <dbReference type="ARBA" id="ARBA00010100"/>
    </source>
</evidence>
<dbReference type="PANTHER" id="PTHR30003">
    <property type="entry name" value="L-LACTATE PERMEASE"/>
    <property type="match status" value="1"/>
</dbReference>
<protein>
    <recommendedName>
        <fullName evidence="8">L-lactate permease</fullName>
    </recommendedName>
</protein>
<dbReference type="GO" id="GO:0015129">
    <property type="term" value="F:lactate transmembrane transporter activity"/>
    <property type="evidence" value="ECO:0007669"/>
    <property type="project" value="UniProtKB-UniRule"/>
</dbReference>
<keyword evidence="3 8" id="KW-0813">Transport</keyword>
<feature type="transmembrane region" description="Helical" evidence="8">
    <location>
        <begin position="319"/>
        <end position="343"/>
    </location>
</feature>
<dbReference type="OrthoDB" id="9761056at2"/>
<comment type="similarity">
    <text evidence="2 8">Belongs to the lactate permease family.</text>
</comment>
<evidence type="ECO:0000256" key="5">
    <source>
        <dbReference type="ARBA" id="ARBA00022692"/>
    </source>
</evidence>
<dbReference type="GO" id="GO:0005886">
    <property type="term" value="C:plasma membrane"/>
    <property type="evidence" value="ECO:0007669"/>
    <property type="project" value="UniProtKB-SubCell"/>
</dbReference>
<feature type="transmembrane region" description="Helical" evidence="8">
    <location>
        <begin position="257"/>
        <end position="277"/>
    </location>
</feature>